<reference evidence="1 2" key="1">
    <citation type="submission" date="2021-05" db="EMBL/GenBank/DDBJ databases">
        <authorList>
            <person name="Zahm M."/>
            <person name="Klopp C."/>
            <person name="Cabau C."/>
            <person name="Kuhl H."/>
            <person name="Suciu R."/>
            <person name="Ciorpac M."/>
            <person name="Holostenco D."/>
            <person name="Gessner J."/>
            <person name="Wuertz S."/>
            <person name="Hohne C."/>
            <person name="Stock M."/>
            <person name="Gislard M."/>
            <person name="Lluch J."/>
            <person name="Milhes M."/>
            <person name="Lampietro C."/>
            <person name="Lopez Roques C."/>
            <person name="Donnadieu C."/>
            <person name="Du K."/>
            <person name="Schartl M."/>
            <person name="Guiguen Y."/>
        </authorList>
    </citation>
    <scope>NUCLEOTIDE SEQUENCE [LARGE SCALE GENOMIC DNA]</scope>
    <source>
        <strain evidence="1">Hh-F2</strain>
        <tissue evidence="1">Blood</tissue>
    </source>
</reference>
<dbReference type="PANTHER" id="PTHR43696:SF9">
    <property type="entry name" value="COILED-COIL DOMAIN-CONTAINING PROTEIN 157"/>
    <property type="match status" value="1"/>
</dbReference>
<protein>
    <submittedName>
        <fullName evidence="1">Coiled-coil domain-containing protein 157-like</fullName>
    </submittedName>
</protein>
<proteinExistence type="predicted"/>
<gene>
    <name evidence="1" type="ORF">HHUSO_G23003</name>
</gene>
<comment type="caution">
    <text evidence="1">The sequence shown here is derived from an EMBL/GenBank/DDBJ whole genome shotgun (WGS) entry which is preliminary data.</text>
</comment>
<accession>A0ABR0YVZ9</accession>
<dbReference type="InterPro" id="IPR029681">
    <property type="entry name" value="CCDC157"/>
</dbReference>
<keyword evidence="2" id="KW-1185">Reference proteome</keyword>
<organism evidence="1 2">
    <name type="scientific">Huso huso</name>
    <name type="common">Beluga</name>
    <name type="synonym">Acipenser huso</name>
    <dbReference type="NCBI Taxonomy" id="61971"/>
    <lineage>
        <taxon>Eukaryota</taxon>
        <taxon>Metazoa</taxon>
        <taxon>Chordata</taxon>
        <taxon>Craniata</taxon>
        <taxon>Vertebrata</taxon>
        <taxon>Euteleostomi</taxon>
        <taxon>Actinopterygii</taxon>
        <taxon>Chondrostei</taxon>
        <taxon>Acipenseriformes</taxon>
        <taxon>Acipenseridae</taxon>
        <taxon>Huso</taxon>
    </lineage>
</organism>
<dbReference type="PANTHER" id="PTHR43696">
    <property type="entry name" value="COILED-COIL DOMAIN-CONTAINING PROTEIN 157"/>
    <property type="match status" value="1"/>
</dbReference>
<evidence type="ECO:0000313" key="2">
    <source>
        <dbReference type="Proteomes" id="UP001369086"/>
    </source>
</evidence>
<evidence type="ECO:0000313" key="1">
    <source>
        <dbReference type="EMBL" id="KAK6476569.1"/>
    </source>
</evidence>
<dbReference type="Proteomes" id="UP001369086">
    <property type="component" value="Unassembled WGS sequence"/>
</dbReference>
<name>A0ABR0YVZ9_HUSHU</name>
<dbReference type="EMBL" id="JAHFZB010000022">
    <property type="protein sequence ID" value="KAK6476569.1"/>
    <property type="molecule type" value="Genomic_DNA"/>
</dbReference>
<sequence length="83" mass="9442">MTHLLGRQACLDSLRKDVTDLQGTILDVMSRAGPARFPSWKFPDKVSCDLDLVTLLEHYDFVEGDEEFSQHSHIALLELVVDR</sequence>